<evidence type="ECO:0000256" key="1">
    <source>
        <dbReference type="SAM" id="MobiDB-lite"/>
    </source>
</evidence>
<sequence>MRVDEPGGDGEVLDPDALEVQRGRRSVDADVGDVAARPHQLDGLLERRRDADGLHGDVGAETVREVADDGGDVVAAGVESQVGAEFAGRLEPAVGEVDRDDVARAQQSGGEDRGEADRAGTDDDDDVGGTHASVEHADLVGGGQDVGEHEHLLVAHPLGHTVGRVVGERHSHEFGLGAVDEMAEDPATAAEALAVAALAAEAAAAARGDARDEDPVAGCEVLHARPDLDDGADGLVAEDAPVGDLGDVAAEDVQVGAADGDRVDADDRVGGVRDSGVGDVLPGAFARTVEHQCLHWFGPFADRWVPVSASHRSGGFGTGRWTSVG</sequence>
<feature type="compositionally biased region" description="Basic and acidic residues" evidence="1">
    <location>
        <begin position="19"/>
        <end position="28"/>
    </location>
</feature>
<accession>M2YU11</accession>
<feature type="region of interest" description="Disordered" evidence="1">
    <location>
        <begin position="105"/>
        <end position="131"/>
    </location>
</feature>
<comment type="caution">
    <text evidence="2">The sequence shown here is derived from an EMBL/GenBank/DDBJ whole genome shotgun (WGS) entry which is preliminary data.</text>
</comment>
<feature type="region of interest" description="Disordered" evidence="1">
    <location>
        <begin position="1"/>
        <end position="30"/>
    </location>
</feature>
<dbReference type="EMBL" id="AOEX01000032">
    <property type="protein sequence ID" value="EME65435.1"/>
    <property type="molecule type" value="Genomic_DNA"/>
</dbReference>
<reference evidence="2 3" key="1">
    <citation type="journal article" date="2013" name="Genome Announc.">
        <title>Draft Genome Sequence of Rhodococcus ruber Strain BKS 20-38.</title>
        <authorList>
            <person name="Bala M."/>
            <person name="Kumar S."/>
            <person name="Raghava G.P."/>
            <person name="Mayilraj S."/>
        </authorList>
    </citation>
    <scope>NUCLEOTIDE SEQUENCE [LARGE SCALE GENOMIC DNA]</scope>
    <source>
        <strain evidence="2 3">BKS 20-38</strain>
    </source>
</reference>
<keyword evidence="3" id="KW-1185">Reference proteome</keyword>
<name>M2YU11_9NOCA</name>
<protein>
    <submittedName>
        <fullName evidence="2">Dehydrogenase</fullName>
    </submittedName>
</protein>
<dbReference type="AlphaFoldDB" id="M2YU11"/>
<evidence type="ECO:0000313" key="2">
    <source>
        <dbReference type="EMBL" id="EME65435.1"/>
    </source>
</evidence>
<proteinExistence type="predicted"/>
<feature type="compositionally biased region" description="Basic and acidic residues" evidence="1">
    <location>
        <begin position="110"/>
        <end position="121"/>
    </location>
</feature>
<evidence type="ECO:0000313" key="3">
    <source>
        <dbReference type="Proteomes" id="UP000011731"/>
    </source>
</evidence>
<dbReference type="Proteomes" id="UP000011731">
    <property type="component" value="Unassembled WGS sequence"/>
</dbReference>
<organism evidence="2 3">
    <name type="scientific">Rhodococcus ruber BKS 20-38</name>
    <dbReference type="NCBI Taxonomy" id="1278076"/>
    <lineage>
        <taxon>Bacteria</taxon>
        <taxon>Bacillati</taxon>
        <taxon>Actinomycetota</taxon>
        <taxon>Actinomycetes</taxon>
        <taxon>Mycobacteriales</taxon>
        <taxon>Nocardiaceae</taxon>
        <taxon>Rhodococcus</taxon>
    </lineage>
</organism>
<feature type="compositionally biased region" description="Acidic residues" evidence="1">
    <location>
        <begin position="1"/>
        <end position="17"/>
    </location>
</feature>
<gene>
    <name evidence="2" type="ORF">G352_10627</name>
</gene>